<proteinExistence type="inferred from homology"/>
<dbReference type="AlphaFoldDB" id="A0A6B8VW34"/>
<keyword evidence="2" id="KW-0645">Protease</keyword>
<evidence type="ECO:0000313" key="7">
    <source>
        <dbReference type="Proteomes" id="UP000427071"/>
    </source>
</evidence>
<keyword evidence="4" id="KW-0720">Serine protease</keyword>
<reference evidence="7" key="1">
    <citation type="submission" date="2019-11" db="EMBL/GenBank/DDBJ databases">
        <title>Complete genome sequence of Corynebacterium kalinowskii 1959, a novel Corynebacterium species isolated from soil of a small paddock in Vilsendorf, Germany.</title>
        <authorList>
            <person name="Schaffert L."/>
            <person name="Ruwe M."/>
            <person name="Milse J."/>
            <person name="Hanuschka K."/>
            <person name="Ortseifen V."/>
            <person name="Droste J."/>
            <person name="Brandt D."/>
            <person name="Schlueter L."/>
            <person name="Kutter Y."/>
            <person name="Vinke S."/>
            <person name="Viehoefer P."/>
            <person name="Jacob L."/>
            <person name="Luebke N.-C."/>
            <person name="Schulte-Berndt E."/>
            <person name="Hain C."/>
            <person name="Linder M."/>
            <person name="Schmidt P."/>
            <person name="Wollenschlaeger L."/>
            <person name="Luttermann T."/>
            <person name="Thieme E."/>
            <person name="Hassa J."/>
            <person name="Haak M."/>
            <person name="Wittchen M."/>
            <person name="Mentz A."/>
            <person name="Persicke M."/>
            <person name="Busche T."/>
            <person name="Ruckert C."/>
        </authorList>
    </citation>
    <scope>NUCLEOTIDE SEQUENCE [LARGE SCALE GENOMIC DNA]</scope>
    <source>
        <strain evidence="7">1959</strain>
    </source>
</reference>
<dbReference type="PANTHER" id="PTHR20842:SF0">
    <property type="entry name" value="ALPHA-ASPARTYL DIPEPTIDASE"/>
    <property type="match status" value="1"/>
</dbReference>
<sequence length="237" mass="25595">MEHFVSERYLGDSSLSGSRSSTSGSGDSWGRFIVFCNLGIMKLILTSFLHSRLPEYVSGKVAYIGDAARSYGDAPWVMTERNTLVEQGFEVIDLPVASTPLEEFDKVLSEVDAVYVAGGETFDLLYVLRSTGAFEILQEKVKSGLTYIGTSAGSVLVGPSIEPISLMDSPDKAPDLKDFTGLNLVDICVVPHASGTIASYPITVIAEIVAKYGEQYPLQLLRDGQALVIEDGSVRLI</sequence>
<name>A0A6B8VW34_9CORY</name>
<keyword evidence="7" id="KW-1185">Reference proteome</keyword>
<dbReference type="EMBL" id="CP046452">
    <property type="protein sequence ID" value="QGU01520.1"/>
    <property type="molecule type" value="Genomic_DNA"/>
</dbReference>
<dbReference type="PANTHER" id="PTHR20842">
    <property type="entry name" value="PROTEASE S51 ALPHA-ASPARTYL DIPEPTIDASE"/>
    <property type="match status" value="1"/>
</dbReference>
<comment type="similarity">
    <text evidence="1">Belongs to the peptidase S51 family.</text>
</comment>
<organism evidence="6 7">
    <name type="scientific">Corynebacterium kalinowskii</name>
    <dbReference type="NCBI Taxonomy" id="2675216"/>
    <lineage>
        <taxon>Bacteria</taxon>
        <taxon>Bacillati</taxon>
        <taxon>Actinomycetota</taxon>
        <taxon>Actinomycetes</taxon>
        <taxon>Mycobacteriales</taxon>
        <taxon>Corynebacteriaceae</taxon>
        <taxon>Corynebacterium</taxon>
    </lineage>
</organism>
<dbReference type="KEGG" id="ckw:CKALI_03185"/>
<gene>
    <name evidence="6" type="ORF">CKALI_03185</name>
</gene>
<dbReference type="InterPro" id="IPR005320">
    <property type="entry name" value="Peptidase_S51"/>
</dbReference>
<dbReference type="Gene3D" id="3.40.50.880">
    <property type="match status" value="1"/>
</dbReference>
<keyword evidence="3 6" id="KW-0378">Hydrolase</keyword>
<feature type="region of interest" description="Disordered" evidence="5">
    <location>
        <begin position="1"/>
        <end position="25"/>
    </location>
</feature>
<dbReference type="InterPro" id="IPR029062">
    <property type="entry name" value="Class_I_gatase-like"/>
</dbReference>
<evidence type="ECO:0000256" key="2">
    <source>
        <dbReference type="ARBA" id="ARBA00022670"/>
    </source>
</evidence>
<evidence type="ECO:0000256" key="3">
    <source>
        <dbReference type="ARBA" id="ARBA00022801"/>
    </source>
</evidence>
<dbReference type="EC" id="3.4.21.-" evidence="6"/>
<dbReference type="GO" id="GO:0008236">
    <property type="term" value="F:serine-type peptidase activity"/>
    <property type="evidence" value="ECO:0007669"/>
    <property type="project" value="UniProtKB-KW"/>
</dbReference>
<feature type="compositionally biased region" description="Low complexity" evidence="5">
    <location>
        <begin position="11"/>
        <end position="25"/>
    </location>
</feature>
<protein>
    <submittedName>
        <fullName evidence="6">Peptidase</fullName>
        <ecNumber evidence="6">3.4.21.-</ecNumber>
    </submittedName>
</protein>
<dbReference type="GO" id="GO:0006508">
    <property type="term" value="P:proteolysis"/>
    <property type="evidence" value="ECO:0007669"/>
    <property type="project" value="UniProtKB-KW"/>
</dbReference>
<dbReference type="Proteomes" id="UP000427071">
    <property type="component" value="Chromosome"/>
</dbReference>
<feature type="compositionally biased region" description="Basic and acidic residues" evidence="5">
    <location>
        <begin position="1"/>
        <end position="10"/>
    </location>
</feature>
<evidence type="ECO:0000313" key="6">
    <source>
        <dbReference type="EMBL" id="QGU01520.1"/>
    </source>
</evidence>
<evidence type="ECO:0000256" key="5">
    <source>
        <dbReference type="SAM" id="MobiDB-lite"/>
    </source>
</evidence>
<evidence type="ECO:0000256" key="1">
    <source>
        <dbReference type="ARBA" id="ARBA00006534"/>
    </source>
</evidence>
<accession>A0A6B8VW34</accession>
<dbReference type="SUPFAM" id="SSF52317">
    <property type="entry name" value="Class I glutamine amidotransferase-like"/>
    <property type="match status" value="1"/>
</dbReference>
<dbReference type="Pfam" id="PF03575">
    <property type="entry name" value="Peptidase_S51"/>
    <property type="match status" value="1"/>
</dbReference>
<evidence type="ECO:0000256" key="4">
    <source>
        <dbReference type="ARBA" id="ARBA00022825"/>
    </source>
</evidence>